<feature type="DNA-binding region" description="HMG box" evidence="1">
    <location>
        <begin position="32"/>
        <end position="99"/>
    </location>
</feature>
<dbReference type="PROSITE" id="PS50118">
    <property type="entry name" value="HMG_BOX_2"/>
    <property type="match status" value="1"/>
</dbReference>
<dbReference type="GO" id="GO:0003677">
    <property type="term" value="F:DNA binding"/>
    <property type="evidence" value="ECO:0007669"/>
    <property type="project" value="UniProtKB-UniRule"/>
</dbReference>
<dbReference type="InterPro" id="IPR009071">
    <property type="entry name" value="HMG_box_dom"/>
</dbReference>
<dbReference type="GO" id="GO:0005634">
    <property type="term" value="C:nucleus"/>
    <property type="evidence" value="ECO:0007669"/>
    <property type="project" value="UniProtKB-UniRule"/>
</dbReference>
<keyword evidence="1" id="KW-0539">Nucleus</keyword>
<feature type="domain" description="HMG box" evidence="3">
    <location>
        <begin position="32"/>
        <end position="99"/>
    </location>
</feature>
<dbReference type="SMART" id="SM00398">
    <property type="entry name" value="HMG"/>
    <property type="match status" value="1"/>
</dbReference>
<protein>
    <submittedName>
        <fullName evidence="4">Putative High mobility group B protein 9</fullName>
    </submittedName>
</protein>
<organism evidence="4 5">
    <name type="scientific">Cocos nucifera</name>
    <name type="common">Coconut palm</name>
    <dbReference type="NCBI Taxonomy" id="13894"/>
    <lineage>
        <taxon>Eukaryota</taxon>
        <taxon>Viridiplantae</taxon>
        <taxon>Streptophyta</taxon>
        <taxon>Embryophyta</taxon>
        <taxon>Tracheophyta</taxon>
        <taxon>Spermatophyta</taxon>
        <taxon>Magnoliopsida</taxon>
        <taxon>Liliopsida</taxon>
        <taxon>Arecaceae</taxon>
        <taxon>Arecoideae</taxon>
        <taxon>Cocoseae</taxon>
        <taxon>Attaleinae</taxon>
        <taxon>Cocos</taxon>
    </lineage>
</organism>
<evidence type="ECO:0000256" key="2">
    <source>
        <dbReference type="SAM" id="MobiDB-lite"/>
    </source>
</evidence>
<evidence type="ECO:0000313" key="4">
    <source>
        <dbReference type="EMBL" id="KAG1355382.1"/>
    </source>
</evidence>
<feature type="region of interest" description="Disordered" evidence="2">
    <location>
        <begin position="1"/>
        <end position="37"/>
    </location>
</feature>
<comment type="caution">
    <text evidence="4">The sequence shown here is derived from an EMBL/GenBank/DDBJ whole genome shotgun (WGS) entry which is preliminary data.</text>
</comment>
<dbReference type="SUPFAM" id="SSF47095">
    <property type="entry name" value="HMG-box"/>
    <property type="match status" value="1"/>
</dbReference>
<dbReference type="Pfam" id="PF09011">
    <property type="entry name" value="HMG_box_2"/>
    <property type="match status" value="1"/>
</dbReference>
<keyword evidence="1" id="KW-0238">DNA-binding</keyword>
<dbReference type="PANTHER" id="PTHR46691:SF1">
    <property type="entry name" value="AT-RICH INTERACTIVE DOMAIN-CONTAINING PROTEIN 2"/>
    <property type="match status" value="1"/>
</dbReference>
<dbReference type="InterPro" id="IPR036910">
    <property type="entry name" value="HMG_box_dom_sf"/>
</dbReference>
<accession>A0A8K0IH21</accession>
<dbReference type="Gene3D" id="1.10.30.10">
    <property type="entry name" value="High mobility group box domain"/>
    <property type="match status" value="1"/>
</dbReference>
<dbReference type="CDD" id="cd22009">
    <property type="entry name" value="HMG-box_AtHMGB9-like"/>
    <property type="match status" value="1"/>
</dbReference>
<gene>
    <name evidence="4" type="ORF">COCNU_07G014940</name>
</gene>
<evidence type="ECO:0000256" key="1">
    <source>
        <dbReference type="PROSITE-ProRule" id="PRU00267"/>
    </source>
</evidence>
<evidence type="ECO:0000313" key="5">
    <source>
        <dbReference type="Proteomes" id="UP000797356"/>
    </source>
</evidence>
<reference evidence="4" key="1">
    <citation type="journal article" date="2017" name="Gigascience">
        <title>The genome draft of coconut (Cocos nucifera).</title>
        <authorList>
            <person name="Xiao Y."/>
            <person name="Xu P."/>
            <person name="Fan H."/>
            <person name="Baudouin L."/>
            <person name="Xia W."/>
            <person name="Bocs S."/>
            <person name="Xu J."/>
            <person name="Li Q."/>
            <person name="Guo A."/>
            <person name="Zhou L."/>
            <person name="Li J."/>
            <person name="Wu Y."/>
            <person name="Ma Z."/>
            <person name="Armero A."/>
            <person name="Issali A.E."/>
            <person name="Liu N."/>
            <person name="Peng M."/>
            <person name="Yang Y."/>
        </authorList>
    </citation>
    <scope>NUCLEOTIDE SEQUENCE</scope>
    <source>
        <tissue evidence="4">Spear leaf of Hainan Tall coconut</tissue>
    </source>
</reference>
<dbReference type="AlphaFoldDB" id="A0A8K0IH21"/>
<evidence type="ECO:0000259" key="3">
    <source>
        <dbReference type="PROSITE" id="PS50118"/>
    </source>
</evidence>
<reference evidence="4" key="2">
    <citation type="submission" date="2019-07" db="EMBL/GenBank/DDBJ databases">
        <authorList>
            <person name="Yang Y."/>
            <person name="Bocs S."/>
            <person name="Baudouin L."/>
        </authorList>
    </citation>
    <scope>NUCLEOTIDE SEQUENCE</scope>
    <source>
        <tissue evidence="4">Spear leaf of Hainan Tall coconut</tissue>
    </source>
</reference>
<dbReference type="PANTHER" id="PTHR46691">
    <property type="entry name" value="HIGH MOBILITY GROUP B PROTEIN 9"/>
    <property type="match status" value="1"/>
</dbReference>
<proteinExistence type="predicted"/>
<dbReference type="EMBL" id="CM017878">
    <property type="protein sequence ID" value="KAG1355382.1"/>
    <property type="molecule type" value="Genomic_DNA"/>
</dbReference>
<keyword evidence="5" id="KW-1185">Reference proteome</keyword>
<name>A0A8K0IH21_COCNU</name>
<dbReference type="OrthoDB" id="338531at2759"/>
<dbReference type="Proteomes" id="UP000797356">
    <property type="component" value="Chromosome 7"/>
</dbReference>
<sequence>MAAQSNAIVPCVPPNQSSRRRRRYRNRDPAHPKPNRSAYNFFFAEKHAKLKVLHPNRERDFGKMIGEAWNRLTEEERKVYVEHGRRDKERYKREKLEYKESLKLAPTEVVRAKSTRDEASQGNFEG</sequence>